<gene>
    <name evidence="4" type="primary">LOC106470770</name>
</gene>
<keyword evidence="3" id="KW-1185">Reference proteome</keyword>
<reference evidence="4" key="1">
    <citation type="submission" date="2025-08" db="UniProtKB">
        <authorList>
            <consortium name="RefSeq"/>
        </authorList>
    </citation>
    <scope>IDENTIFICATION</scope>
    <source>
        <tissue evidence="4">Muscle</tissue>
    </source>
</reference>
<evidence type="ECO:0000313" key="3">
    <source>
        <dbReference type="Proteomes" id="UP000694941"/>
    </source>
</evidence>
<evidence type="ECO:0000259" key="2">
    <source>
        <dbReference type="PROSITE" id="PS51083"/>
    </source>
</evidence>
<dbReference type="InterPro" id="IPR007529">
    <property type="entry name" value="Znf_HIT"/>
</dbReference>
<dbReference type="Gene3D" id="3.30.60.190">
    <property type="match status" value="1"/>
</dbReference>
<dbReference type="GeneID" id="106470770"/>
<feature type="domain" description="HIT-type" evidence="2">
    <location>
        <begin position="18"/>
        <end position="51"/>
    </location>
</feature>
<sequence>MENIYNSLSVSCRTPKTCEVCFKLEYKYKCPTCLKKYCGVECFKKHRKAGCQRKDLITAQECKKEEASSSQKEEYVFETEDTVPLEKLRLLACDQELRNQLANPHLKDILLVLDTSSDPEKLIDDAMKEPIFIEFANSCLQLVESKGGNQT</sequence>
<keyword evidence="1" id="KW-0863">Zinc-finger</keyword>
<evidence type="ECO:0000256" key="1">
    <source>
        <dbReference type="PROSITE-ProRule" id="PRU00453"/>
    </source>
</evidence>
<dbReference type="RefSeq" id="XP_013786790.1">
    <property type="nucleotide sequence ID" value="XM_013931336.2"/>
</dbReference>
<keyword evidence="1" id="KW-0479">Metal-binding</keyword>
<proteinExistence type="predicted"/>
<evidence type="ECO:0000313" key="4">
    <source>
        <dbReference type="RefSeq" id="XP_013786790.1"/>
    </source>
</evidence>
<protein>
    <submittedName>
        <fullName evidence="4">Zinc finger HIT domain-containing protein 3-like</fullName>
    </submittedName>
</protein>
<name>A0ABM1BQN3_LIMPO</name>
<dbReference type="CDD" id="cd23024">
    <property type="entry name" value="zf-HIT_ZNHIT2-3"/>
    <property type="match status" value="1"/>
</dbReference>
<organism evidence="3 4">
    <name type="scientific">Limulus polyphemus</name>
    <name type="common">Atlantic horseshoe crab</name>
    <dbReference type="NCBI Taxonomy" id="6850"/>
    <lineage>
        <taxon>Eukaryota</taxon>
        <taxon>Metazoa</taxon>
        <taxon>Ecdysozoa</taxon>
        <taxon>Arthropoda</taxon>
        <taxon>Chelicerata</taxon>
        <taxon>Merostomata</taxon>
        <taxon>Xiphosura</taxon>
        <taxon>Limulidae</taxon>
        <taxon>Limulus</taxon>
    </lineage>
</organism>
<dbReference type="InterPro" id="IPR048371">
    <property type="entry name" value="ZNHIT3_C"/>
</dbReference>
<accession>A0ABM1BQN3</accession>
<dbReference type="PROSITE" id="PS51083">
    <property type="entry name" value="ZF_HIT"/>
    <property type="match status" value="1"/>
</dbReference>
<dbReference type="Pfam" id="PF21373">
    <property type="entry name" value="ZNHIT3_C"/>
    <property type="match status" value="1"/>
</dbReference>
<dbReference type="Pfam" id="PF04438">
    <property type="entry name" value="zf-HIT"/>
    <property type="match status" value="1"/>
</dbReference>
<dbReference type="Proteomes" id="UP000694941">
    <property type="component" value="Unplaced"/>
</dbReference>
<keyword evidence="1" id="KW-0862">Zinc</keyword>
<dbReference type="SUPFAM" id="SSF144232">
    <property type="entry name" value="HIT/MYND zinc finger-like"/>
    <property type="match status" value="1"/>
</dbReference>